<reference evidence="7" key="1">
    <citation type="journal article" date="2013" name="Genetics">
        <title>The draft genome and transcriptome of Panagrellus redivivus are shaped by the harsh demands of a free-living lifestyle.</title>
        <authorList>
            <person name="Srinivasan J."/>
            <person name="Dillman A.R."/>
            <person name="Macchietto M.G."/>
            <person name="Heikkinen L."/>
            <person name="Lakso M."/>
            <person name="Fracchia K.M."/>
            <person name="Antoshechkin I."/>
            <person name="Mortazavi A."/>
            <person name="Wong G."/>
            <person name="Sternberg P.W."/>
        </authorList>
    </citation>
    <scope>NUCLEOTIDE SEQUENCE [LARGE SCALE GENOMIC DNA]</scope>
    <source>
        <strain evidence="7">MT8872</strain>
    </source>
</reference>
<evidence type="ECO:0000256" key="3">
    <source>
        <dbReference type="ARBA" id="ARBA00022692"/>
    </source>
</evidence>
<organism evidence="7 8">
    <name type="scientific">Panagrellus redivivus</name>
    <name type="common">Microworm</name>
    <dbReference type="NCBI Taxonomy" id="6233"/>
    <lineage>
        <taxon>Eukaryota</taxon>
        <taxon>Metazoa</taxon>
        <taxon>Ecdysozoa</taxon>
        <taxon>Nematoda</taxon>
        <taxon>Chromadorea</taxon>
        <taxon>Rhabditida</taxon>
        <taxon>Tylenchina</taxon>
        <taxon>Panagrolaimomorpha</taxon>
        <taxon>Panagrolaimoidea</taxon>
        <taxon>Panagrolaimidae</taxon>
        <taxon>Panagrellus</taxon>
    </lineage>
</organism>
<keyword evidence="7" id="KW-1185">Reference proteome</keyword>
<feature type="transmembrane region" description="Helical" evidence="6">
    <location>
        <begin position="106"/>
        <end position="126"/>
    </location>
</feature>
<evidence type="ECO:0000256" key="5">
    <source>
        <dbReference type="ARBA" id="ARBA00023136"/>
    </source>
</evidence>
<reference evidence="8" key="2">
    <citation type="submission" date="2020-10" db="UniProtKB">
        <authorList>
            <consortium name="WormBaseParasite"/>
        </authorList>
    </citation>
    <scope>IDENTIFICATION</scope>
</reference>
<comment type="similarity">
    <text evidence="2 6">Belongs to the nematode receptor-like protein srg family.</text>
</comment>
<dbReference type="PANTHER" id="PTHR31627:SF42">
    <property type="entry name" value="G_PROTEIN_RECEP_F1_2 DOMAIN-CONTAINING PROTEIN-RELATED"/>
    <property type="match status" value="1"/>
</dbReference>
<dbReference type="SUPFAM" id="SSF81321">
    <property type="entry name" value="Family A G protein-coupled receptor-like"/>
    <property type="match status" value="1"/>
</dbReference>
<accession>A0A7E4VSS3</accession>
<dbReference type="Gene3D" id="1.20.1070.10">
    <property type="entry name" value="Rhodopsin 7-helix transmembrane proteins"/>
    <property type="match status" value="1"/>
</dbReference>
<dbReference type="AlphaFoldDB" id="A0A7E4VSS3"/>
<evidence type="ECO:0000313" key="7">
    <source>
        <dbReference type="Proteomes" id="UP000492821"/>
    </source>
</evidence>
<sequence>MPLWNFYNAHPWVLNCVMMAKGTAFYSYQLFDCLLAFNRLTAVCMITRYGMFWNDHFNKFILFVVGGAVVLCWNTPFVTFKLIPSEEYNVKMIIDGIAEVLLQDKGVSYVTFPIVIVAMLFNLTTLACIWKRRGKTPKKKLLNDLKLLLLSLVSTTAQLVVSLLFLDEVQKYITIDYTSRFVILDVILCLQPWLFLALEKNVQKKLGELFCCTGNSKVKVYHSNDGCLHPPSRVPQTIPNSNKTVYFKLFH</sequence>
<feature type="transmembrane region" description="Helical" evidence="6">
    <location>
        <begin position="28"/>
        <end position="48"/>
    </location>
</feature>
<keyword evidence="4 6" id="KW-1133">Transmembrane helix</keyword>
<dbReference type="PANTHER" id="PTHR31627">
    <property type="entry name" value="SERPENTINE RECEPTOR CLASS GAMMA-RELATED"/>
    <property type="match status" value="1"/>
</dbReference>
<keyword evidence="5 6" id="KW-0472">Membrane</keyword>
<evidence type="ECO:0000256" key="2">
    <source>
        <dbReference type="ARBA" id="ARBA00005692"/>
    </source>
</evidence>
<feature type="transmembrane region" description="Helical" evidence="6">
    <location>
        <begin position="147"/>
        <end position="166"/>
    </location>
</feature>
<dbReference type="GO" id="GO:0007606">
    <property type="term" value="P:sensory perception of chemical stimulus"/>
    <property type="evidence" value="ECO:0007669"/>
    <property type="project" value="UniProtKB-UniRule"/>
</dbReference>
<evidence type="ECO:0000256" key="4">
    <source>
        <dbReference type="ARBA" id="ARBA00022989"/>
    </source>
</evidence>
<dbReference type="GO" id="GO:0016020">
    <property type="term" value="C:membrane"/>
    <property type="evidence" value="ECO:0007669"/>
    <property type="project" value="UniProtKB-SubCell"/>
</dbReference>
<keyword evidence="3 6" id="KW-0812">Transmembrane</keyword>
<dbReference type="Proteomes" id="UP000492821">
    <property type="component" value="Unassembled WGS sequence"/>
</dbReference>
<comment type="subcellular location">
    <subcellularLocation>
        <location evidence="1">Membrane</location>
        <topology evidence="1">Multi-pass membrane protein</topology>
    </subcellularLocation>
</comment>
<dbReference type="InterPro" id="IPR051119">
    <property type="entry name" value="Nematode_SR-like"/>
</dbReference>
<feature type="transmembrane region" description="Helical" evidence="6">
    <location>
        <begin position="60"/>
        <end position="83"/>
    </location>
</feature>
<feature type="transmembrane region" description="Helical" evidence="6">
    <location>
        <begin position="178"/>
        <end position="198"/>
    </location>
</feature>
<proteinExistence type="inferred from homology"/>
<protein>
    <recommendedName>
        <fullName evidence="6">Serpentine receptor class gamma</fullName>
    </recommendedName>
</protein>
<dbReference type="WBParaSite" id="Pan_g2845.t1">
    <property type="protein sequence ID" value="Pan_g2845.t1"/>
    <property type="gene ID" value="Pan_g2845"/>
</dbReference>
<comment type="caution">
    <text evidence="6">Lacks conserved residue(s) required for the propagation of feature annotation.</text>
</comment>
<evidence type="ECO:0000256" key="6">
    <source>
        <dbReference type="RuleBase" id="RU280813"/>
    </source>
</evidence>
<name>A0A7E4VSS3_PANRE</name>
<evidence type="ECO:0000313" key="8">
    <source>
        <dbReference type="WBParaSite" id="Pan_g2845.t1"/>
    </source>
</evidence>
<dbReference type="GO" id="GO:0004888">
    <property type="term" value="F:transmembrane signaling receptor activity"/>
    <property type="evidence" value="ECO:0007669"/>
    <property type="project" value="InterPro"/>
</dbReference>
<dbReference type="Pfam" id="PF02118">
    <property type="entry name" value="Srg"/>
    <property type="match status" value="1"/>
</dbReference>
<evidence type="ECO:0000256" key="1">
    <source>
        <dbReference type="ARBA" id="ARBA00004141"/>
    </source>
</evidence>
<dbReference type="InterPro" id="IPR000609">
    <property type="entry name" value="7TM_GPCR_serpentine_rcpt_Srg"/>
</dbReference>